<dbReference type="GO" id="GO:0005634">
    <property type="term" value="C:nucleus"/>
    <property type="evidence" value="ECO:0007669"/>
    <property type="project" value="UniProtKB-SubCell"/>
</dbReference>
<evidence type="ECO:0000256" key="2">
    <source>
        <dbReference type="ARBA" id="ARBA00004584"/>
    </source>
</evidence>
<evidence type="ECO:0000313" key="8">
    <source>
        <dbReference type="Proteomes" id="UP000820818"/>
    </source>
</evidence>
<dbReference type="Pfam" id="PF07778">
    <property type="entry name" value="CENP-I"/>
    <property type="match status" value="1"/>
</dbReference>
<sequence>MSDSEDEGLGPVTISSIRLSEDEIIKRLLSSSTVSLKTLIPSSSIKSENALKVAVWILTSHAKKRAPNHILQRIKWLTAIVQYGIIDSLNGIEKLFNPFIQLIFITPYQASVCHLLYMIATPSFHKFQVERITKIANIIGLTKPLVGLLGRLKSLRPDLVPQAVPYQSSVISFPRAPPTIRNGLYDLAEHMRQQNELPNQFTFTIESEEQKGNKKMRMDVIPRVQHISLKSSFEIDFREMVIPEQFKTFKDLVGKITVIQLPNHVGSLLSKREYHYILYANLTPRLEALLSQWLYLTLYHEFIERRQTDNQDRKALLLQRVIEFQESTGQKLMVVYDFLSEYLRLWDGIQYREHIFQLLSALPVLPYSDLYENFLRLLENMFCWSPTSFKLQLINSCRKLIHNLLVAKFGPPDRLQVLFHSSNTTSTSEEKTELVEGIYIISEVIRFTVRLYNTALTSTTDIAVLLSSLDFHLWLVDVESQFHLPFRTLCQPITVYAALFSPVPAAVSLLCMLFCKFKEKGLSYLMTMSTIPELKDFHKASLDDASMLNRYIVDMSNCLIYQKALVSDTASLLSRLPRRNLRKLLELGAYKEAFDLKRHPAFMGIARQWIKSKPSYSAEGSLNVFKEIDADAEDFFRFLFSYFPAIRNYLQEFHRD</sequence>
<keyword evidence="5" id="KW-0539">Nucleus</keyword>
<dbReference type="Proteomes" id="UP000820818">
    <property type="component" value="Linkage Group LG5"/>
</dbReference>
<gene>
    <name evidence="7" type="ORF">GHT06_014804</name>
</gene>
<evidence type="ECO:0000256" key="5">
    <source>
        <dbReference type="ARBA" id="ARBA00023242"/>
    </source>
</evidence>
<accession>A0AAD5KQD9</accession>
<dbReference type="GO" id="GO:0034080">
    <property type="term" value="P:CENP-A containing chromatin assembly"/>
    <property type="evidence" value="ECO:0007669"/>
    <property type="project" value="TreeGrafter"/>
</dbReference>
<dbReference type="AlphaFoldDB" id="A0AAD5KQD9"/>
<name>A0AAD5KQD9_9CRUS</name>
<comment type="similarity">
    <text evidence="3">Belongs to the CENP-I/CTF3 family.</text>
</comment>
<comment type="caution">
    <text evidence="7">The sequence shown here is derived from an EMBL/GenBank/DDBJ whole genome shotgun (WGS) entry which is preliminary data.</text>
</comment>
<dbReference type="InterPro" id="IPR012485">
    <property type="entry name" value="CENP-I"/>
</dbReference>
<dbReference type="EMBL" id="WJBH02000005">
    <property type="protein sequence ID" value="KAI9558051.1"/>
    <property type="molecule type" value="Genomic_DNA"/>
</dbReference>
<proteinExistence type="inferred from homology"/>
<comment type="subcellular location">
    <subcellularLocation>
        <location evidence="2">Chromosome</location>
        <location evidence="2">Centromere</location>
    </subcellularLocation>
    <subcellularLocation>
        <location evidence="1">Nucleus</location>
    </subcellularLocation>
</comment>
<protein>
    <recommendedName>
        <fullName evidence="9">Centromere protein I</fullName>
    </recommendedName>
</protein>
<dbReference type="GO" id="GO:0000070">
    <property type="term" value="P:mitotic sister chromatid segregation"/>
    <property type="evidence" value="ECO:0007669"/>
    <property type="project" value="TreeGrafter"/>
</dbReference>
<evidence type="ECO:0000313" key="7">
    <source>
        <dbReference type="EMBL" id="KAI9558051.1"/>
    </source>
</evidence>
<dbReference type="PANTHER" id="PTHR48208:SF2">
    <property type="entry name" value="CENTROMERE PROTEIN I"/>
    <property type="match status" value="1"/>
</dbReference>
<reference evidence="7 8" key="1">
    <citation type="submission" date="2022-05" db="EMBL/GenBank/DDBJ databases">
        <title>A multi-omics perspective on studying reproductive biology in Daphnia sinensis.</title>
        <authorList>
            <person name="Jia J."/>
        </authorList>
    </citation>
    <scope>NUCLEOTIDE SEQUENCE [LARGE SCALE GENOMIC DNA]</scope>
    <source>
        <strain evidence="7 8">WSL</strain>
    </source>
</reference>
<evidence type="ECO:0000256" key="4">
    <source>
        <dbReference type="ARBA" id="ARBA00022454"/>
    </source>
</evidence>
<organism evidence="7 8">
    <name type="scientific">Daphnia sinensis</name>
    <dbReference type="NCBI Taxonomy" id="1820382"/>
    <lineage>
        <taxon>Eukaryota</taxon>
        <taxon>Metazoa</taxon>
        <taxon>Ecdysozoa</taxon>
        <taxon>Arthropoda</taxon>
        <taxon>Crustacea</taxon>
        <taxon>Branchiopoda</taxon>
        <taxon>Diplostraca</taxon>
        <taxon>Cladocera</taxon>
        <taxon>Anomopoda</taxon>
        <taxon>Daphniidae</taxon>
        <taxon>Daphnia</taxon>
        <taxon>Daphnia similis group</taxon>
    </lineage>
</organism>
<keyword evidence="4" id="KW-0158">Chromosome</keyword>
<keyword evidence="8" id="KW-1185">Reference proteome</keyword>
<evidence type="ECO:0008006" key="9">
    <source>
        <dbReference type="Google" id="ProtNLM"/>
    </source>
</evidence>
<keyword evidence="6" id="KW-0137">Centromere</keyword>
<evidence type="ECO:0000256" key="3">
    <source>
        <dbReference type="ARBA" id="ARBA00005470"/>
    </source>
</evidence>
<evidence type="ECO:0000256" key="1">
    <source>
        <dbReference type="ARBA" id="ARBA00004123"/>
    </source>
</evidence>
<dbReference type="PANTHER" id="PTHR48208">
    <property type="entry name" value="CENTROMERE PROTEIN I"/>
    <property type="match status" value="1"/>
</dbReference>
<dbReference type="GO" id="GO:0000939">
    <property type="term" value="C:inner kinetochore"/>
    <property type="evidence" value="ECO:0007669"/>
    <property type="project" value="TreeGrafter"/>
</dbReference>
<evidence type="ECO:0000256" key="6">
    <source>
        <dbReference type="ARBA" id="ARBA00023328"/>
    </source>
</evidence>